<dbReference type="EMBL" id="BMHB01000001">
    <property type="protein sequence ID" value="GGI13273.1"/>
    <property type="molecule type" value="Genomic_DNA"/>
</dbReference>
<accession>A0A8J3AFC6</accession>
<protein>
    <submittedName>
        <fullName evidence="1">Uncharacterized protein</fullName>
    </submittedName>
</protein>
<name>A0A8J3AFC6_9BACI</name>
<dbReference type="Proteomes" id="UP000626244">
    <property type="component" value="Unassembled WGS sequence"/>
</dbReference>
<dbReference type="OrthoDB" id="2618795at2"/>
<dbReference type="AlphaFoldDB" id="A0A8J3AFC6"/>
<keyword evidence="2" id="KW-1185">Reference proteome</keyword>
<gene>
    <name evidence="1" type="ORF">GCM10007380_17090</name>
</gene>
<organism evidence="1 2">
    <name type="scientific">Gottfriedia solisilvae</name>
    <dbReference type="NCBI Taxonomy" id="1516104"/>
    <lineage>
        <taxon>Bacteria</taxon>
        <taxon>Bacillati</taxon>
        <taxon>Bacillota</taxon>
        <taxon>Bacilli</taxon>
        <taxon>Bacillales</taxon>
        <taxon>Bacillaceae</taxon>
        <taxon>Gottfriedia</taxon>
    </lineage>
</organism>
<proteinExistence type="predicted"/>
<evidence type="ECO:0000313" key="1">
    <source>
        <dbReference type="EMBL" id="GGI13273.1"/>
    </source>
</evidence>
<sequence>MEENKKDYDEDVNYSYSLIHHDLNVVHPDDAIAIFLENNLQGEQIFIAYFEKINGHWNWKQTRGSEWDTTQKWSSMNNVPYIYSGAISDETIKEVYAGKEQAKIIHVKGNNRFWYAISNNKDVTVKYVKEDGTEELIEEIDEEMFKD</sequence>
<comment type="caution">
    <text evidence="1">The sequence shown here is derived from an EMBL/GenBank/DDBJ whole genome shotgun (WGS) entry which is preliminary data.</text>
</comment>
<evidence type="ECO:0000313" key="2">
    <source>
        <dbReference type="Proteomes" id="UP000626244"/>
    </source>
</evidence>
<reference evidence="2" key="1">
    <citation type="journal article" date="2019" name="Int. J. Syst. Evol. Microbiol.">
        <title>The Global Catalogue of Microorganisms (GCM) 10K type strain sequencing project: providing services to taxonomists for standard genome sequencing and annotation.</title>
        <authorList>
            <consortium name="The Broad Institute Genomics Platform"/>
            <consortium name="The Broad Institute Genome Sequencing Center for Infectious Disease"/>
            <person name="Wu L."/>
            <person name="Ma J."/>
        </authorList>
    </citation>
    <scope>NUCLEOTIDE SEQUENCE [LARGE SCALE GENOMIC DNA]</scope>
    <source>
        <strain evidence="2">CGMCC 1.14993</strain>
    </source>
</reference>